<reference evidence="1 2" key="1">
    <citation type="submission" date="2007-03" db="EMBL/GenBank/DDBJ databases">
        <title>Complete sequence of chromosome of Methanococcus maripaludis C5.</title>
        <authorList>
            <consortium name="US DOE Joint Genome Institute"/>
            <person name="Copeland A."/>
            <person name="Lucas S."/>
            <person name="Lapidus A."/>
            <person name="Barry K."/>
            <person name="Glavina del Rio T."/>
            <person name="Dalin E."/>
            <person name="Tice H."/>
            <person name="Pitluck S."/>
            <person name="Chertkov O."/>
            <person name="Brettin T."/>
            <person name="Bruce D."/>
            <person name="Han C."/>
            <person name="Detter J.C."/>
            <person name="Schmutz J."/>
            <person name="Larimer F."/>
            <person name="Land M."/>
            <person name="Hauser L."/>
            <person name="Kyrpides N."/>
            <person name="Mikhailova N."/>
            <person name="Sieprawska-Lupa M."/>
            <person name="Whitman W.B."/>
            <person name="Richardson P."/>
        </authorList>
    </citation>
    <scope>NUCLEOTIDE SEQUENCE [LARGE SCALE GENOMIC DNA]</scope>
    <source>
        <strain evidence="2">C5 / ATCC BAA-1333</strain>
    </source>
</reference>
<protein>
    <submittedName>
        <fullName evidence="1">Uncharacterized protein</fullName>
    </submittedName>
</protein>
<dbReference type="Proteomes" id="UP000000253">
    <property type="component" value="Chromosome"/>
</dbReference>
<evidence type="ECO:0000313" key="2">
    <source>
        <dbReference type="Proteomes" id="UP000000253"/>
    </source>
</evidence>
<dbReference type="KEGG" id="mmq:MmarC5_1267"/>
<dbReference type="HOGENOM" id="CLU_3113077_0_0_2"/>
<dbReference type="GeneID" id="42681529"/>
<proteinExistence type="predicted"/>
<sequence>MKVIKVNDEDYSFIEDEKKDFEEKNGFEPNIPQIVSKLIKELKDLRKQNK</sequence>
<dbReference type="EMBL" id="CP000609">
    <property type="protein sequence ID" value="ABO35565.1"/>
    <property type="molecule type" value="Genomic_DNA"/>
</dbReference>
<accession>A4FZD1</accession>
<gene>
    <name evidence="1" type="ordered locus">MmarC5_1267</name>
</gene>
<dbReference type="AlphaFoldDB" id="A4FZD1"/>
<evidence type="ECO:0000313" key="1">
    <source>
        <dbReference type="EMBL" id="ABO35565.1"/>
    </source>
</evidence>
<dbReference type="RefSeq" id="WP_011869017.1">
    <property type="nucleotide sequence ID" value="NC_009135.1"/>
</dbReference>
<organism evidence="1 2">
    <name type="scientific">Methanococcus maripaludis (strain C5 / ATCC BAA-1333)</name>
    <dbReference type="NCBI Taxonomy" id="402880"/>
    <lineage>
        <taxon>Archaea</taxon>
        <taxon>Methanobacteriati</taxon>
        <taxon>Methanobacteriota</taxon>
        <taxon>Methanomada group</taxon>
        <taxon>Methanococci</taxon>
        <taxon>Methanococcales</taxon>
        <taxon>Methanococcaceae</taxon>
        <taxon>Methanococcus</taxon>
    </lineage>
</organism>
<name>A4FZD1_METM5</name>